<proteinExistence type="predicted"/>
<evidence type="ECO:0000313" key="4">
    <source>
        <dbReference type="Proteomes" id="UP000054350"/>
    </source>
</evidence>
<keyword evidence="2" id="KW-1133">Transmembrane helix</keyword>
<feature type="region of interest" description="Disordered" evidence="1">
    <location>
        <begin position="1"/>
        <end position="28"/>
    </location>
</feature>
<keyword evidence="4" id="KW-1185">Reference proteome</keyword>
<protein>
    <submittedName>
        <fullName evidence="3">Uncharacterized protein</fullName>
    </submittedName>
</protein>
<dbReference type="EMBL" id="GG745364">
    <property type="protein sequence ID" value="KNE70060.1"/>
    <property type="molecule type" value="Genomic_DNA"/>
</dbReference>
<keyword evidence="2" id="KW-0812">Transmembrane</keyword>
<dbReference type="AlphaFoldDB" id="A0A0L0T5N9"/>
<feature type="compositionally biased region" description="Basic and acidic residues" evidence="1">
    <location>
        <begin position="1"/>
        <end position="26"/>
    </location>
</feature>
<dbReference type="VEuPathDB" id="FungiDB:AMAG_20226"/>
<dbReference type="Proteomes" id="UP000054350">
    <property type="component" value="Unassembled WGS sequence"/>
</dbReference>
<gene>
    <name evidence="3" type="ORF">AMAG_20226</name>
</gene>
<keyword evidence="2" id="KW-0472">Membrane</keyword>
<dbReference type="OrthoDB" id="5560048at2759"/>
<organism evidence="3 4">
    <name type="scientific">Allomyces macrogynus (strain ATCC 38327)</name>
    <name type="common">Allomyces javanicus var. macrogynus</name>
    <dbReference type="NCBI Taxonomy" id="578462"/>
    <lineage>
        <taxon>Eukaryota</taxon>
        <taxon>Fungi</taxon>
        <taxon>Fungi incertae sedis</taxon>
        <taxon>Blastocladiomycota</taxon>
        <taxon>Blastocladiomycetes</taxon>
        <taxon>Blastocladiales</taxon>
        <taxon>Blastocladiaceae</taxon>
        <taxon>Allomyces</taxon>
    </lineage>
</organism>
<accession>A0A0L0T5N9</accession>
<name>A0A0L0T5N9_ALLM3</name>
<evidence type="ECO:0000313" key="3">
    <source>
        <dbReference type="EMBL" id="KNE70060.1"/>
    </source>
</evidence>
<reference evidence="4" key="2">
    <citation type="submission" date="2009-11" db="EMBL/GenBank/DDBJ databases">
        <title>The Genome Sequence of Allomyces macrogynus strain ATCC 38327.</title>
        <authorList>
            <consortium name="The Broad Institute Genome Sequencing Platform"/>
            <person name="Russ C."/>
            <person name="Cuomo C."/>
            <person name="Shea T."/>
            <person name="Young S.K."/>
            <person name="Zeng Q."/>
            <person name="Koehrsen M."/>
            <person name="Haas B."/>
            <person name="Borodovsky M."/>
            <person name="Guigo R."/>
            <person name="Alvarado L."/>
            <person name="Berlin A."/>
            <person name="Borenstein D."/>
            <person name="Chen Z."/>
            <person name="Engels R."/>
            <person name="Freedman E."/>
            <person name="Gellesch M."/>
            <person name="Goldberg J."/>
            <person name="Griggs A."/>
            <person name="Gujja S."/>
            <person name="Heiman D."/>
            <person name="Hepburn T."/>
            <person name="Howarth C."/>
            <person name="Jen D."/>
            <person name="Larson L."/>
            <person name="Lewis B."/>
            <person name="Mehta T."/>
            <person name="Park D."/>
            <person name="Pearson M."/>
            <person name="Roberts A."/>
            <person name="Saif S."/>
            <person name="Shenoy N."/>
            <person name="Sisk P."/>
            <person name="Stolte C."/>
            <person name="Sykes S."/>
            <person name="Walk T."/>
            <person name="White J."/>
            <person name="Yandava C."/>
            <person name="Burger G."/>
            <person name="Gray M.W."/>
            <person name="Holland P.W.H."/>
            <person name="King N."/>
            <person name="Lang F.B.F."/>
            <person name="Roger A.J."/>
            <person name="Ruiz-Trillo I."/>
            <person name="Lander E."/>
            <person name="Nusbaum C."/>
        </authorList>
    </citation>
    <scope>NUCLEOTIDE SEQUENCE [LARGE SCALE GENOMIC DNA]</scope>
    <source>
        <strain evidence="4">ATCC 38327</strain>
    </source>
</reference>
<evidence type="ECO:0000256" key="1">
    <source>
        <dbReference type="SAM" id="MobiDB-lite"/>
    </source>
</evidence>
<feature type="transmembrane region" description="Helical" evidence="2">
    <location>
        <begin position="76"/>
        <end position="93"/>
    </location>
</feature>
<sequence>MDHDLECGHGALPKEMDTSGKTKPDRAAPGCFPTLPIGGGTGRHAHWSPSDRAKIARVTAMDCYWSSYPVRRRRTLFLLVVGGLLVTLALVFFRNADTRAASPTARRAATAPRGRAARAFYPTADLPVACQDPNVDLVVAIPTRLGDYREIEARQVVRETWADARLLKAHGMCLVFFAEDAKPVLLARRRGESDIRPMLGGSGRGSSPVVAMFQAIAESASENVDWVVKAESHVLLHPGQLRAQMMLLRSSSRVIMATPQGATARSNRAPARDSAFLISRDLVDEIAAQGADNWWRSTAVDDNALIGTWLADFGATWVEPSAHQFAVLAPRPHGHKHDVIPASVCTSTVATERAVSKARVLPGSIRQAAGSSDLVFVDQLSSHAMANGWANWATCGSPCGCKSRGDPGQAVGDALGMDAGQDDAEGRRHA</sequence>
<evidence type="ECO:0000256" key="2">
    <source>
        <dbReference type="SAM" id="Phobius"/>
    </source>
</evidence>
<reference evidence="3 4" key="1">
    <citation type="submission" date="2009-11" db="EMBL/GenBank/DDBJ databases">
        <title>Annotation of Allomyces macrogynus ATCC 38327.</title>
        <authorList>
            <consortium name="The Broad Institute Genome Sequencing Platform"/>
            <person name="Russ C."/>
            <person name="Cuomo C."/>
            <person name="Burger G."/>
            <person name="Gray M.W."/>
            <person name="Holland P.W.H."/>
            <person name="King N."/>
            <person name="Lang F.B.F."/>
            <person name="Roger A.J."/>
            <person name="Ruiz-Trillo I."/>
            <person name="Young S.K."/>
            <person name="Zeng Q."/>
            <person name="Gargeya S."/>
            <person name="Fitzgerald M."/>
            <person name="Haas B."/>
            <person name="Abouelleil A."/>
            <person name="Alvarado L."/>
            <person name="Arachchi H.M."/>
            <person name="Berlin A."/>
            <person name="Chapman S.B."/>
            <person name="Gearin G."/>
            <person name="Goldberg J."/>
            <person name="Griggs A."/>
            <person name="Gujja S."/>
            <person name="Hansen M."/>
            <person name="Heiman D."/>
            <person name="Howarth C."/>
            <person name="Larimer J."/>
            <person name="Lui A."/>
            <person name="MacDonald P.J.P."/>
            <person name="McCowen C."/>
            <person name="Montmayeur A."/>
            <person name="Murphy C."/>
            <person name="Neiman D."/>
            <person name="Pearson M."/>
            <person name="Priest M."/>
            <person name="Roberts A."/>
            <person name="Saif S."/>
            <person name="Shea T."/>
            <person name="Sisk P."/>
            <person name="Stolte C."/>
            <person name="Sykes S."/>
            <person name="Wortman J."/>
            <person name="Nusbaum C."/>
            <person name="Birren B."/>
        </authorList>
    </citation>
    <scope>NUCLEOTIDE SEQUENCE [LARGE SCALE GENOMIC DNA]</scope>
    <source>
        <strain evidence="3 4">ATCC 38327</strain>
    </source>
</reference>